<dbReference type="EMBL" id="LFIW01001362">
    <property type="protein sequence ID" value="KZL82706.1"/>
    <property type="molecule type" value="Genomic_DNA"/>
</dbReference>
<keyword evidence="2" id="KW-1185">Reference proteome</keyword>
<evidence type="ECO:0000313" key="1">
    <source>
        <dbReference type="EMBL" id="KZL82706.1"/>
    </source>
</evidence>
<evidence type="ECO:0000313" key="2">
    <source>
        <dbReference type="Proteomes" id="UP000076584"/>
    </source>
</evidence>
<reference evidence="1 2" key="1">
    <citation type="submission" date="2015-06" db="EMBL/GenBank/DDBJ databases">
        <title>Survival trade-offs in plant roots during colonization by closely related pathogenic and mutualistic fungi.</title>
        <authorList>
            <person name="Hacquard S."/>
            <person name="Kracher B."/>
            <person name="Hiruma K."/>
            <person name="Weinman A."/>
            <person name="Muench P."/>
            <person name="Garrido Oter R."/>
            <person name="Ver Loren van Themaat E."/>
            <person name="Dallerey J.-F."/>
            <person name="Damm U."/>
            <person name="Henrissat B."/>
            <person name="Lespinet O."/>
            <person name="Thon M."/>
            <person name="Kemen E."/>
            <person name="McHardy A.C."/>
            <person name="Schulze-Lefert P."/>
            <person name="O'Connell R.J."/>
        </authorList>
    </citation>
    <scope>NUCLEOTIDE SEQUENCE [LARGE SCALE GENOMIC DNA]</scope>
    <source>
        <strain evidence="1 2">MAFF 238704</strain>
    </source>
</reference>
<sequence length="189" mass="21888">MPKQCKTILDILSEAVAFYRSSRVSESSELSVIWSAIKNGFKSEFYRRYSGVLFYKQMARLGSDQEVAIHLKTSMSTPELREMRSVQSRSKIWHDICQLRRDWGPAQYVLLCVLPEKPNLERMNRQEQQDHLERVRERLNDTCNGLSGYVEAAKGLCTALVEGSLPCDRLMIDDYHLKAHQELVEPEYA</sequence>
<comment type="caution">
    <text evidence="1">The sequence shown here is derived from an EMBL/GenBank/DDBJ whole genome shotgun (WGS) entry which is preliminary data.</text>
</comment>
<dbReference type="Proteomes" id="UP000076584">
    <property type="component" value="Unassembled WGS sequence"/>
</dbReference>
<protein>
    <submittedName>
        <fullName evidence="1">Uncharacterized protein</fullName>
    </submittedName>
</protein>
<gene>
    <name evidence="1" type="ORF">CI238_10729</name>
</gene>
<accession>A0A167CKD1</accession>
<dbReference type="STRING" id="1573173.A0A167CKD1"/>
<dbReference type="AlphaFoldDB" id="A0A167CKD1"/>
<name>A0A167CKD1_COLIC</name>
<organism evidence="1 2">
    <name type="scientific">Colletotrichum incanum</name>
    <name type="common">Soybean anthracnose fungus</name>
    <dbReference type="NCBI Taxonomy" id="1573173"/>
    <lineage>
        <taxon>Eukaryota</taxon>
        <taxon>Fungi</taxon>
        <taxon>Dikarya</taxon>
        <taxon>Ascomycota</taxon>
        <taxon>Pezizomycotina</taxon>
        <taxon>Sordariomycetes</taxon>
        <taxon>Hypocreomycetidae</taxon>
        <taxon>Glomerellales</taxon>
        <taxon>Glomerellaceae</taxon>
        <taxon>Colletotrichum</taxon>
        <taxon>Colletotrichum spaethianum species complex</taxon>
    </lineage>
</organism>
<proteinExistence type="predicted"/>